<evidence type="ECO:0000313" key="2">
    <source>
        <dbReference type="Proteomes" id="UP000294847"/>
    </source>
</evidence>
<dbReference type="AlphaFoldDB" id="A0A4P7N8E9"/>
<dbReference type="Proteomes" id="UP000294847">
    <property type="component" value="Chromosome 3"/>
</dbReference>
<evidence type="ECO:0000313" key="1">
    <source>
        <dbReference type="EMBL" id="QBZ58948.1"/>
    </source>
</evidence>
<gene>
    <name evidence="1" type="ORF">PoMZ_03907</name>
</gene>
<proteinExistence type="predicted"/>
<sequence length="136" mass="15032">MYMCTVVQPPCPAPIGKVTLLSERRTLIGSHLLCHHHTLFNVHKILAGTLGFVSIANPPPPDSLEIPLVSACLRQLSPLHHVTGAFEQSRPSFFNHPQTPSFSPRVGVRKYCLLGLRRSSLEHFGSNNFTRSAVEL</sequence>
<dbReference type="EMBL" id="CP034206">
    <property type="protein sequence ID" value="QBZ58948.1"/>
    <property type="molecule type" value="Genomic_DNA"/>
</dbReference>
<organism evidence="1 2">
    <name type="scientific">Pyricularia oryzae</name>
    <name type="common">Rice blast fungus</name>
    <name type="synonym">Magnaporthe oryzae</name>
    <dbReference type="NCBI Taxonomy" id="318829"/>
    <lineage>
        <taxon>Eukaryota</taxon>
        <taxon>Fungi</taxon>
        <taxon>Dikarya</taxon>
        <taxon>Ascomycota</taxon>
        <taxon>Pezizomycotina</taxon>
        <taxon>Sordariomycetes</taxon>
        <taxon>Sordariomycetidae</taxon>
        <taxon>Magnaporthales</taxon>
        <taxon>Pyriculariaceae</taxon>
        <taxon>Pyricularia</taxon>
    </lineage>
</organism>
<reference evidence="1 2" key="1">
    <citation type="journal article" date="2019" name="Mol. Biol. Evol.">
        <title>Blast fungal genomes show frequent chromosomal changes, gene gains and losses, and effector gene turnover.</title>
        <authorList>
            <person name="Gomez Luciano L.B."/>
            <person name="Jason Tsai I."/>
            <person name="Chuma I."/>
            <person name="Tosa Y."/>
            <person name="Chen Y.H."/>
            <person name="Li J.Y."/>
            <person name="Li M.Y."/>
            <person name="Jade Lu M.Y."/>
            <person name="Nakayashiki H."/>
            <person name="Li W.H."/>
        </authorList>
    </citation>
    <scope>NUCLEOTIDE SEQUENCE [LARGE SCALE GENOMIC DNA]</scope>
    <source>
        <strain evidence="1">MZ5-1-6</strain>
    </source>
</reference>
<name>A0A4P7N8E9_PYROR</name>
<accession>A0A4P7N8E9</accession>
<protein>
    <submittedName>
        <fullName evidence="1">Uncharacterized protein</fullName>
    </submittedName>
</protein>